<dbReference type="Pfam" id="PF13302">
    <property type="entry name" value="Acetyltransf_3"/>
    <property type="match status" value="1"/>
</dbReference>
<dbReference type="EMBL" id="JAGSOV010000011">
    <property type="protein sequence ID" value="MCO1654479.1"/>
    <property type="molecule type" value="Genomic_DNA"/>
</dbReference>
<dbReference type="RefSeq" id="WP_252436096.1">
    <property type="nucleotide sequence ID" value="NZ_JAGSOV010000011.1"/>
</dbReference>
<name>A0ABT0ZUW6_9PSEU</name>
<dbReference type="PANTHER" id="PTHR43441:SF6">
    <property type="entry name" value="N-ACETYLTRANSFERASE DOMAIN-CONTAINING PROTEIN"/>
    <property type="match status" value="1"/>
</dbReference>
<evidence type="ECO:0000313" key="3">
    <source>
        <dbReference type="Proteomes" id="UP001165283"/>
    </source>
</evidence>
<dbReference type="PROSITE" id="PS51186">
    <property type="entry name" value="GNAT"/>
    <property type="match status" value="1"/>
</dbReference>
<dbReference type="InterPro" id="IPR016181">
    <property type="entry name" value="Acyl_CoA_acyltransferase"/>
</dbReference>
<evidence type="ECO:0000259" key="1">
    <source>
        <dbReference type="PROSITE" id="PS51186"/>
    </source>
</evidence>
<dbReference type="InterPro" id="IPR000182">
    <property type="entry name" value="GNAT_dom"/>
</dbReference>
<protein>
    <submittedName>
        <fullName evidence="2">GNAT family N-acetyltransferase</fullName>
    </submittedName>
</protein>
<dbReference type="SUPFAM" id="SSF55729">
    <property type="entry name" value="Acyl-CoA N-acyltransferases (Nat)"/>
    <property type="match status" value="1"/>
</dbReference>
<dbReference type="Proteomes" id="UP001165283">
    <property type="component" value="Unassembled WGS sequence"/>
</dbReference>
<accession>A0ABT0ZUW6</accession>
<dbReference type="Gene3D" id="3.40.630.30">
    <property type="match status" value="1"/>
</dbReference>
<evidence type="ECO:0000313" key="2">
    <source>
        <dbReference type="EMBL" id="MCO1654479.1"/>
    </source>
</evidence>
<dbReference type="CDD" id="cd04301">
    <property type="entry name" value="NAT_SF"/>
    <property type="match status" value="1"/>
</dbReference>
<feature type="domain" description="N-acetyltransferase" evidence="1">
    <location>
        <begin position="30"/>
        <end position="187"/>
    </location>
</feature>
<dbReference type="InterPro" id="IPR051908">
    <property type="entry name" value="Ribosomal_N-acetyltransferase"/>
</dbReference>
<reference evidence="2" key="1">
    <citation type="submission" date="2021-04" db="EMBL/GenBank/DDBJ databases">
        <title>Pseudonocardia sp. nov., isolated from sandy soil of mangrove forest.</title>
        <authorList>
            <person name="Zan Z."/>
            <person name="Huang R."/>
            <person name="Liu W."/>
        </authorList>
    </citation>
    <scope>NUCLEOTIDE SEQUENCE</scope>
    <source>
        <strain evidence="2">S2-4</strain>
    </source>
</reference>
<keyword evidence="3" id="KW-1185">Reference proteome</keyword>
<sequence length="187" mass="20291">MTPEPRRPSGPPGPPEAAIPDVRIVHLDGPTFRALADGDLATANRVGPVPLPPYFAGPDWRGVWRMRTEQVEADPAGAAWVTGVIWDQRRAVAVGRAGYHGPPDASGMVEIGYAVEPVHRRRGYARAALELLLRRAADEPEVGTVRVTIGPDNSPSRRLAEQYGFVEVGTRWDDEDGLEIVYEVPAG</sequence>
<organism evidence="2 3">
    <name type="scientific">Pseudonocardia humida</name>
    <dbReference type="NCBI Taxonomy" id="2800819"/>
    <lineage>
        <taxon>Bacteria</taxon>
        <taxon>Bacillati</taxon>
        <taxon>Actinomycetota</taxon>
        <taxon>Actinomycetes</taxon>
        <taxon>Pseudonocardiales</taxon>
        <taxon>Pseudonocardiaceae</taxon>
        <taxon>Pseudonocardia</taxon>
    </lineage>
</organism>
<gene>
    <name evidence="2" type="ORF">KDL28_05365</name>
</gene>
<proteinExistence type="predicted"/>
<comment type="caution">
    <text evidence="2">The sequence shown here is derived from an EMBL/GenBank/DDBJ whole genome shotgun (WGS) entry which is preliminary data.</text>
</comment>
<dbReference type="PANTHER" id="PTHR43441">
    <property type="entry name" value="RIBOSOMAL-PROTEIN-SERINE ACETYLTRANSFERASE"/>
    <property type="match status" value="1"/>
</dbReference>